<dbReference type="Proteomes" id="UP000501600">
    <property type="component" value="Chromosome"/>
</dbReference>
<dbReference type="AlphaFoldDB" id="A0A6H2DLB7"/>
<feature type="signal peptide" evidence="1">
    <location>
        <begin position="1"/>
        <end position="20"/>
    </location>
</feature>
<dbReference type="KEGG" id="phao:HF685_07735"/>
<dbReference type="RefSeq" id="WP_168819051.1">
    <property type="nucleotide sequence ID" value="NZ_CP051217.1"/>
</dbReference>
<dbReference type="Gene3D" id="1.10.40.110">
    <property type="match status" value="1"/>
</dbReference>
<keyword evidence="4" id="KW-1185">Reference proteome</keyword>
<protein>
    <submittedName>
        <fullName evidence="3">Thioredoxin domain-containing protein</fullName>
    </submittedName>
</protein>
<sequence length="232" mass="25117">MRFGAAYFASAVMGAAIVFAAPATAQQTDWTARVTLSDKGGHVLGNPLAKHSVTEYMSYTCSHCANFEAQSYTPLRASFLKKGDINFEVRNLILNPIDLSAAMLARCGGRTKFFGNHRAFLTSQSTWIKPFQSLTAEQQKSLAEGTVPERLKKIATIAGFYGIMQKRGISKSQANACLADKSAQDKILGMTKYGTETLKLAATPSFVLNGKPMDNVHNWTGLQQSLIALPGS</sequence>
<reference evidence="3 4" key="1">
    <citation type="submission" date="2020-04" db="EMBL/GenBank/DDBJ databases">
        <title>Genome sequence for Sphingorhabdus sp. strain M1.</title>
        <authorList>
            <person name="Park S.-J."/>
        </authorList>
    </citation>
    <scope>NUCLEOTIDE SEQUENCE [LARGE SCALE GENOMIC DNA]</scope>
    <source>
        <strain evidence="3 4">JK6</strain>
    </source>
</reference>
<evidence type="ECO:0000313" key="4">
    <source>
        <dbReference type="Proteomes" id="UP000501600"/>
    </source>
</evidence>
<dbReference type="Gene3D" id="3.40.30.10">
    <property type="entry name" value="Glutaredoxin"/>
    <property type="match status" value="1"/>
</dbReference>
<feature type="domain" description="Thioredoxin-like fold" evidence="2">
    <location>
        <begin position="39"/>
        <end position="224"/>
    </location>
</feature>
<dbReference type="SUPFAM" id="SSF52833">
    <property type="entry name" value="Thioredoxin-like"/>
    <property type="match status" value="1"/>
</dbReference>
<dbReference type="InterPro" id="IPR036249">
    <property type="entry name" value="Thioredoxin-like_sf"/>
</dbReference>
<name>A0A6H2DLB7_9SPHN</name>
<keyword evidence="1" id="KW-0732">Signal</keyword>
<proteinExistence type="predicted"/>
<dbReference type="EMBL" id="CP051217">
    <property type="protein sequence ID" value="QJB69180.1"/>
    <property type="molecule type" value="Genomic_DNA"/>
</dbReference>
<accession>A0A6H2DLB7</accession>
<feature type="chain" id="PRO_5026330480" evidence="1">
    <location>
        <begin position="21"/>
        <end position="232"/>
    </location>
</feature>
<evidence type="ECO:0000256" key="1">
    <source>
        <dbReference type="SAM" id="SignalP"/>
    </source>
</evidence>
<evidence type="ECO:0000259" key="2">
    <source>
        <dbReference type="Pfam" id="PF13462"/>
    </source>
</evidence>
<dbReference type="Pfam" id="PF13462">
    <property type="entry name" value="Thioredoxin_4"/>
    <property type="match status" value="1"/>
</dbReference>
<evidence type="ECO:0000313" key="3">
    <source>
        <dbReference type="EMBL" id="QJB69180.1"/>
    </source>
</evidence>
<organism evidence="3 4">
    <name type="scientific">Parasphingorhabdus halotolerans</name>
    <dbReference type="NCBI Taxonomy" id="2725558"/>
    <lineage>
        <taxon>Bacteria</taxon>
        <taxon>Pseudomonadati</taxon>
        <taxon>Pseudomonadota</taxon>
        <taxon>Alphaproteobacteria</taxon>
        <taxon>Sphingomonadales</taxon>
        <taxon>Sphingomonadaceae</taxon>
        <taxon>Parasphingorhabdus</taxon>
    </lineage>
</organism>
<dbReference type="InterPro" id="IPR012336">
    <property type="entry name" value="Thioredoxin-like_fold"/>
</dbReference>
<gene>
    <name evidence="3" type="ORF">HF685_07735</name>
</gene>